<dbReference type="EMBL" id="JAZHRV010000001">
    <property type="protein sequence ID" value="MEH2554103.1"/>
    <property type="molecule type" value="Genomic_DNA"/>
</dbReference>
<feature type="domain" description="ABC transporter" evidence="5">
    <location>
        <begin position="5"/>
        <end position="246"/>
    </location>
</feature>
<dbReference type="Gene3D" id="3.40.50.300">
    <property type="entry name" value="P-loop containing nucleotide triphosphate hydrolases"/>
    <property type="match status" value="1"/>
</dbReference>
<dbReference type="PROSITE" id="PS50893">
    <property type="entry name" value="ABC_TRANSPORTER_2"/>
    <property type="match status" value="1"/>
</dbReference>
<keyword evidence="7" id="KW-1185">Reference proteome</keyword>
<evidence type="ECO:0000256" key="1">
    <source>
        <dbReference type="ARBA" id="ARBA00022448"/>
    </source>
</evidence>
<protein>
    <submittedName>
        <fullName evidence="6">ABC-type branched-subunit amino acid transport system ATPase component</fullName>
    </submittedName>
</protein>
<keyword evidence="1" id="KW-0813">Transport</keyword>
<dbReference type="Pfam" id="PF00005">
    <property type="entry name" value="ABC_tran"/>
    <property type="match status" value="1"/>
</dbReference>
<proteinExistence type="predicted"/>
<reference evidence="6 7" key="1">
    <citation type="submission" date="2024-02" db="EMBL/GenBank/DDBJ databases">
        <title>Adaptive strategies in a cosmopolitan and abundant soil bacterium.</title>
        <authorList>
            <person name="Carini P."/>
        </authorList>
    </citation>
    <scope>NUCLEOTIDE SEQUENCE [LARGE SCALE GENOMIC DNA]</scope>
    <source>
        <strain evidence="6 7">AZCC 1608</strain>
    </source>
</reference>
<accession>A0ABU8B6E4</accession>
<name>A0ABU8B6E4_9BRAD</name>
<dbReference type="SMART" id="SM00382">
    <property type="entry name" value="AAA"/>
    <property type="match status" value="1"/>
</dbReference>
<dbReference type="CDD" id="cd03219">
    <property type="entry name" value="ABC_Mj1267_LivG_branched"/>
    <property type="match status" value="1"/>
</dbReference>
<dbReference type="PANTHER" id="PTHR45772:SF2">
    <property type="entry name" value="ABC TRANSPORTER ATP-BINDING PROTEIN"/>
    <property type="match status" value="1"/>
</dbReference>
<evidence type="ECO:0000313" key="7">
    <source>
        <dbReference type="Proteomes" id="UP001364224"/>
    </source>
</evidence>
<gene>
    <name evidence="6" type="ORF">V1286_001632</name>
</gene>
<dbReference type="RefSeq" id="WP_334478752.1">
    <property type="nucleotide sequence ID" value="NZ_JAZHRV010000001.1"/>
</dbReference>
<organism evidence="6 7">
    <name type="scientific">Bradyrhizobium algeriense</name>
    <dbReference type="NCBI Taxonomy" id="634784"/>
    <lineage>
        <taxon>Bacteria</taxon>
        <taxon>Pseudomonadati</taxon>
        <taxon>Pseudomonadota</taxon>
        <taxon>Alphaproteobacteria</taxon>
        <taxon>Hyphomicrobiales</taxon>
        <taxon>Nitrobacteraceae</taxon>
        <taxon>Bradyrhizobium</taxon>
    </lineage>
</organism>
<evidence type="ECO:0000313" key="6">
    <source>
        <dbReference type="EMBL" id="MEH2554103.1"/>
    </source>
</evidence>
<evidence type="ECO:0000259" key="5">
    <source>
        <dbReference type="PROSITE" id="PS50893"/>
    </source>
</evidence>
<dbReference type="InterPro" id="IPR027417">
    <property type="entry name" value="P-loop_NTPase"/>
</dbReference>
<dbReference type="InterPro" id="IPR003593">
    <property type="entry name" value="AAA+_ATPase"/>
</dbReference>
<dbReference type="InterPro" id="IPR003439">
    <property type="entry name" value="ABC_transporter-like_ATP-bd"/>
</dbReference>
<evidence type="ECO:0000256" key="2">
    <source>
        <dbReference type="ARBA" id="ARBA00022741"/>
    </source>
</evidence>
<dbReference type="Proteomes" id="UP001364224">
    <property type="component" value="Unassembled WGS sequence"/>
</dbReference>
<dbReference type="SUPFAM" id="SSF52540">
    <property type="entry name" value="P-loop containing nucleoside triphosphate hydrolases"/>
    <property type="match status" value="1"/>
</dbReference>
<comment type="caution">
    <text evidence="6">The sequence shown here is derived from an EMBL/GenBank/DDBJ whole genome shotgun (WGS) entry which is preliminary data.</text>
</comment>
<dbReference type="Pfam" id="PF12399">
    <property type="entry name" value="BCA_ABC_TP_C"/>
    <property type="match status" value="1"/>
</dbReference>
<keyword evidence="3" id="KW-0067">ATP-binding</keyword>
<dbReference type="InterPro" id="IPR032823">
    <property type="entry name" value="BCA_ABC_TP_C"/>
</dbReference>
<evidence type="ECO:0000256" key="3">
    <source>
        <dbReference type="ARBA" id="ARBA00022840"/>
    </source>
</evidence>
<dbReference type="InterPro" id="IPR051120">
    <property type="entry name" value="ABC_AA/LPS_Transport"/>
</dbReference>
<evidence type="ECO:0000256" key="4">
    <source>
        <dbReference type="ARBA" id="ARBA00024722"/>
    </source>
</evidence>
<dbReference type="PANTHER" id="PTHR45772">
    <property type="entry name" value="CONSERVED COMPONENT OF ABC TRANSPORTER FOR NATURAL AMINO ACIDS-RELATED"/>
    <property type="match status" value="1"/>
</dbReference>
<sequence>MTIALETKGLEKSFGGLKVTRDLSLQVEQGARHALIGPNGAGKTTVINLLTGVLKPNGGRILLEGNDITDLPVHARVLRGLSRTFQINQLYADLTPLETIGLAVSERLGRGGDWWRRMGTRADVNEEIAETLGRFHLLDVMNELTATLPYGKQRLLEIAVAIATKPRVLLLDEPAAGVPESERHDILAAVAALPRDVTVLLIEHDMDLVFSFADRISVLVNGAMLVEGPPDEVARDPQVKAVYLGEAADV</sequence>
<comment type="function">
    <text evidence="4">Involved in beta-(1--&gt;2)glucan export. Transmembrane domains (TMD) form a pore in the inner membrane and the ATP-binding domain (NBD) is responsible for energy generation.</text>
</comment>
<keyword evidence="2" id="KW-0547">Nucleotide-binding</keyword>